<name>A0A0A0I7S3_CLONO</name>
<comment type="caution">
    <text evidence="5">The sequence shown here is derived from an EMBL/GenBank/DDBJ whole genome shotgun (WGS) entry which is preliminary data.</text>
</comment>
<gene>
    <name evidence="5" type="ORF">Z968_06790</name>
</gene>
<evidence type="ECO:0000313" key="6">
    <source>
        <dbReference type="Proteomes" id="UP000030012"/>
    </source>
</evidence>
<evidence type="ECO:0000313" key="5">
    <source>
        <dbReference type="EMBL" id="KGM96331.1"/>
    </source>
</evidence>
<dbReference type="CDD" id="cd07377">
    <property type="entry name" value="WHTH_GntR"/>
    <property type="match status" value="1"/>
</dbReference>
<dbReference type="RefSeq" id="WP_039255010.1">
    <property type="nucleotide sequence ID" value="NZ_JENJ01000024.1"/>
</dbReference>
<dbReference type="InterPro" id="IPR000524">
    <property type="entry name" value="Tscrpt_reg_HTH_GntR"/>
</dbReference>
<protein>
    <submittedName>
        <fullName evidence="5">GntR family transcriptional regulator</fullName>
    </submittedName>
</protein>
<dbReference type="OrthoDB" id="9801546at2"/>
<feature type="domain" description="HTH gntR-type" evidence="4">
    <location>
        <begin position="11"/>
        <end position="79"/>
    </location>
</feature>
<keyword evidence="2" id="KW-0238">DNA-binding</keyword>
<dbReference type="PANTHER" id="PTHR38445">
    <property type="entry name" value="HTH-TYPE TRANSCRIPTIONAL REPRESSOR YTRA"/>
    <property type="match status" value="1"/>
</dbReference>
<dbReference type="Proteomes" id="UP000030012">
    <property type="component" value="Unassembled WGS sequence"/>
</dbReference>
<dbReference type="GO" id="GO:0003700">
    <property type="term" value="F:DNA-binding transcription factor activity"/>
    <property type="evidence" value="ECO:0007669"/>
    <property type="project" value="InterPro"/>
</dbReference>
<evidence type="ECO:0000256" key="3">
    <source>
        <dbReference type="ARBA" id="ARBA00023163"/>
    </source>
</evidence>
<dbReference type="InterPro" id="IPR036390">
    <property type="entry name" value="WH_DNA-bd_sf"/>
</dbReference>
<evidence type="ECO:0000256" key="2">
    <source>
        <dbReference type="ARBA" id="ARBA00023125"/>
    </source>
</evidence>
<dbReference type="SMART" id="SM00345">
    <property type="entry name" value="HTH_GNTR"/>
    <property type="match status" value="1"/>
</dbReference>
<dbReference type="Gene3D" id="1.10.10.10">
    <property type="entry name" value="Winged helix-like DNA-binding domain superfamily/Winged helix DNA-binding domain"/>
    <property type="match status" value="1"/>
</dbReference>
<keyword evidence="1" id="KW-0805">Transcription regulation</keyword>
<evidence type="ECO:0000256" key="1">
    <source>
        <dbReference type="ARBA" id="ARBA00023015"/>
    </source>
</evidence>
<proteinExistence type="predicted"/>
<dbReference type="PANTHER" id="PTHR38445:SF7">
    <property type="entry name" value="GNTR-FAMILY TRANSCRIPTIONAL REGULATOR"/>
    <property type="match status" value="1"/>
</dbReference>
<dbReference type="PROSITE" id="PS50949">
    <property type="entry name" value="HTH_GNTR"/>
    <property type="match status" value="1"/>
</dbReference>
<dbReference type="Pfam" id="PF00392">
    <property type="entry name" value="GntR"/>
    <property type="match status" value="1"/>
</dbReference>
<accession>A0A0A0I7S3</accession>
<keyword evidence="3" id="KW-0804">Transcription</keyword>
<dbReference type="EMBL" id="JENJ01000024">
    <property type="protein sequence ID" value="KGM96331.1"/>
    <property type="molecule type" value="Genomic_DNA"/>
</dbReference>
<sequence>MKILISNSSSEPIYEQIASQIKALILRNELKDGEILPSIRNLAKELGISVITTKRAYEELEKEGFTETVRGKGTFVAAQNKEFMKENKLKIIEEKLLEAVNESKMLGLQLDELIKMLKILYEN</sequence>
<dbReference type="AlphaFoldDB" id="A0A0A0I7S3"/>
<organism evidence="5 6">
    <name type="scientific">Clostridium novyi A str. 4552</name>
    <dbReference type="NCBI Taxonomy" id="1444289"/>
    <lineage>
        <taxon>Bacteria</taxon>
        <taxon>Bacillati</taxon>
        <taxon>Bacillota</taxon>
        <taxon>Clostridia</taxon>
        <taxon>Eubacteriales</taxon>
        <taxon>Clostridiaceae</taxon>
        <taxon>Clostridium</taxon>
    </lineage>
</organism>
<reference evidence="5 6" key="1">
    <citation type="submission" date="2014-01" db="EMBL/GenBank/DDBJ databases">
        <title>Plasmidome dynamics in the species complex Clostridium novyi sensu lato converts strains of independent lineages into distinctly different pathogens.</title>
        <authorList>
            <person name="Skarin H."/>
            <person name="Segerman B."/>
        </authorList>
    </citation>
    <scope>NUCLEOTIDE SEQUENCE [LARGE SCALE GENOMIC DNA]</scope>
    <source>
        <strain evidence="5 6">4552</strain>
    </source>
</reference>
<evidence type="ECO:0000259" key="4">
    <source>
        <dbReference type="PROSITE" id="PS50949"/>
    </source>
</evidence>
<dbReference type="InterPro" id="IPR036388">
    <property type="entry name" value="WH-like_DNA-bd_sf"/>
</dbReference>
<dbReference type="SUPFAM" id="SSF46785">
    <property type="entry name" value="Winged helix' DNA-binding domain"/>
    <property type="match status" value="1"/>
</dbReference>
<dbReference type="GO" id="GO:0003677">
    <property type="term" value="F:DNA binding"/>
    <property type="evidence" value="ECO:0007669"/>
    <property type="project" value="UniProtKB-KW"/>
</dbReference>